<gene>
    <name evidence="3" type="ORF">QCN29_33430</name>
</gene>
<keyword evidence="4" id="KW-1185">Reference proteome</keyword>
<dbReference type="Proteomes" id="UP001223144">
    <property type="component" value="Unassembled WGS sequence"/>
</dbReference>
<name>A0ABT6HXZ5_9ACTN</name>
<proteinExistence type="inferred from homology"/>
<organism evidence="3 4">
    <name type="scientific">Streptomyces chengmaiensis</name>
    <dbReference type="NCBI Taxonomy" id="3040919"/>
    <lineage>
        <taxon>Bacteria</taxon>
        <taxon>Bacillati</taxon>
        <taxon>Actinomycetota</taxon>
        <taxon>Actinomycetes</taxon>
        <taxon>Kitasatosporales</taxon>
        <taxon>Streptomycetaceae</taxon>
        <taxon>Streptomyces</taxon>
    </lineage>
</organism>
<evidence type="ECO:0000256" key="1">
    <source>
        <dbReference type="ARBA" id="ARBA00006817"/>
    </source>
</evidence>
<dbReference type="CDD" id="cd07814">
    <property type="entry name" value="SRPBCC_CalC_Aha1-like"/>
    <property type="match status" value="1"/>
</dbReference>
<evidence type="ECO:0000259" key="2">
    <source>
        <dbReference type="Pfam" id="PF08327"/>
    </source>
</evidence>
<protein>
    <submittedName>
        <fullName evidence="3">SRPBCC domain-containing protein</fullName>
    </submittedName>
</protein>
<dbReference type="SUPFAM" id="SSF55961">
    <property type="entry name" value="Bet v1-like"/>
    <property type="match status" value="1"/>
</dbReference>
<feature type="domain" description="Activator of Hsp90 ATPase homologue 1/2-like C-terminal" evidence="2">
    <location>
        <begin position="19"/>
        <end position="137"/>
    </location>
</feature>
<sequence length="154" mass="16677">MSSEAMSQDTVTVGRRIAARPGAVFSFFTDRERWLSWMGVDGEFTFESGGPYHTNVTGADHASGRLLEIDPPKRLVFSWGWTEEGAPVPPGSSIVEITLDPDGEGTRLTLVHSGLPSAEACAAHAEGWEHYLDRLAVRAEGGDPGPDDWVRKPA</sequence>
<dbReference type="Pfam" id="PF08327">
    <property type="entry name" value="AHSA1"/>
    <property type="match status" value="1"/>
</dbReference>
<evidence type="ECO:0000313" key="3">
    <source>
        <dbReference type="EMBL" id="MDH2393581.1"/>
    </source>
</evidence>
<dbReference type="Gene3D" id="3.30.530.20">
    <property type="match status" value="1"/>
</dbReference>
<dbReference type="RefSeq" id="WP_240138165.1">
    <property type="nucleotide sequence ID" value="NZ_JARWBG010000073.1"/>
</dbReference>
<dbReference type="EMBL" id="JARWBG010000073">
    <property type="protein sequence ID" value="MDH2393581.1"/>
    <property type="molecule type" value="Genomic_DNA"/>
</dbReference>
<comment type="caution">
    <text evidence="3">The sequence shown here is derived from an EMBL/GenBank/DDBJ whole genome shotgun (WGS) entry which is preliminary data.</text>
</comment>
<evidence type="ECO:0000313" key="4">
    <source>
        <dbReference type="Proteomes" id="UP001223144"/>
    </source>
</evidence>
<dbReference type="InterPro" id="IPR013538">
    <property type="entry name" value="ASHA1/2-like_C"/>
</dbReference>
<reference evidence="3 4" key="1">
    <citation type="submission" date="2023-04" db="EMBL/GenBank/DDBJ databases">
        <title>Streptomyces chengmaiensis sp. nov. isolated from the stem of mangrove plant in Hainan.</title>
        <authorList>
            <person name="Huang X."/>
            <person name="Zhou S."/>
            <person name="Chu X."/>
            <person name="Xie Y."/>
            <person name="Lin Y."/>
        </authorList>
    </citation>
    <scope>NUCLEOTIDE SEQUENCE [LARGE SCALE GENOMIC DNA]</scope>
    <source>
        <strain evidence="3 4">HNM0663</strain>
    </source>
</reference>
<comment type="similarity">
    <text evidence="1">Belongs to the AHA1 family.</text>
</comment>
<accession>A0ABT6HXZ5</accession>
<dbReference type="InterPro" id="IPR023393">
    <property type="entry name" value="START-like_dom_sf"/>
</dbReference>